<dbReference type="RefSeq" id="WP_175397711.1">
    <property type="nucleotide sequence ID" value="NZ_JABMCB010000197.1"/>
</dbReference>
<evidence type="ECO:0000256" key="1">
    <source>
        <dbReference type="SAM" id="MobiDB-lite"/>
    </source>
</evidence>
<reference evidence="2 3" key="1">
    <citation type="submission" date="2020-05" db="EMBL/GenBank/DDBJ databases">
        <title>Genome Sequencing of Type Strains.</title>
        <authorList>
            <person name="Lemaire J.F."/>
            <person name="Inderbitzin P."/>
            <person name="Gregorio O.A."/>
            <person name="Collins S.B."/>
            <person name="Wespe N."/>
            <person name="Knight-Connoni V."/>
        </authorList>
    </citation>
    <scope>NUCLEOTIDE SEQUENCE [LARGE SCALE GENOMIC DNA]</scope>
    <source>
        <strain evidence="2 3">LMG 21957</strain>
    </source>
</reference>
<dbReference type="Proteomes" id="UP000526125">
    <property type="component" value="Unassembled WGS sequence"/>
</dbReference>
<proteinExistence type="predicted"/>
<sequence>MNKYDDPSSREHEAYENTDQSNAESGEHAVKPVYLTQGEINALQKAIMFLKFECEETDSLLYAGSPLLNSVLKKVRDADAFAEYAKDFHSRPNEHAEAFMRAKLERSYAEELAPRERTEELKAEILSSCMYPFPVK</sequence>
<comment type="caution">
    <text evidence="2">The sequence shown here is derived from an EMBL/GenBank/DDBJ whole genome shotgun (WGS) entry which is preliminary data.</text>
</comment>
<accession>A0A7Y6EXT6</accession>
<keyword evidence="3" id="KW-1185">Reference proteome</keyword>
<feature type="region of interest" description="Disordered" evidence="1">
    <location>
        <begin position="1"/>
        <end position="30"/>
    </location>
</feature>
<feature type="compositionally biased region" description="Basic and acidic residues" evidence="1">
    <location>
        <begin position="1"/>
        <end position="15"/>
    </location>
</feature>
<protein>
    <submittedName>
        <fullName evidence="2">Uncharacterized protein</fullName>
    </submittedName>
</protein>
<dbReference type="AlphaFoldDB" id="A0A7Y6EXT6"/>
<name>A0A7Y6EXT6_9BACL</name>
<dbReference type="EMBL" id="JABMCB010000197">
    <property type="protein sequence ID" value="NUU78069.1"/>
    <property type="molecule type" value="Genomic_DNA"/>
</dbReference>
<evidence type="ECO:0000313" key="3">
    <source>
        <dbReference type="Proteomes" id="UP000526125"/>
    </source>
</evidence>
<gene>
    <name evidence="2" type="ORF">HP552_22940</name>
</gene>
<evidence type="ECO:0000313" key="2">
    <source>
        <dbReference type="EMBL" id="NUU78069.1"/>
    </source>
</evidence>
<organism evidence="2 3">
    <name type="scientific">Paenibacillus xylanilyticus</name>
    <dbReference type="NCBI Taxonomy" id="248903"/>
    <lineage>
        <taxon>Bacteria</taxon>
        <taxon>Bacillati</taxon>
        <taxon>Bacillota</taxon>
        <taxon>Bacilli</taxon>
        <taxon>Bacillales</taxon>
        <taxon>Paenibacillaceae</taxon>
        <taxon>Paenibacillus</taxon>
    </lineage>
</organism>